<dbReference type="PANTHER" id="PTHR39425:SF1">
    <property type="entry name" value="CYTOCHROME C7-LIKE DOMAIN-CONTAINING PROTEIN"/>
    <property type="match status" value="1"/>
</dbReference>
<evidence type="ECO:0000256" key="4">
    <source>
        <dbReference type="ARBA" id="ARBA00022617"/>
    </source>
</evidence>
<dbReference type="GO" id="GO:0046872">
    <property type="term" value="F:metal ion binding"/>
    <property type="evidence" value="ECO:0007669"/>
    <property type="project" value="UniProtKB-KW"/>
</dbReference>
<sequence length="594" mass="64639">MRVLIRSFQQQGDQRIATERGLIGERLTIGRGTNQDVYTPDLRAALAHAEIVHDRRGPLLIAKSANGVWINGAPVESAKLEAGDIIEVGRFRLEVLAVGGVPELVLGYEEKLSQAADLQARKASLKTRLSHTRLSLRGMAWGLMLLMLAVGLLLPLALRYGSSPAGETPRDRSLAQSGIPFDDSVWLSGPVSSVHRYFVEDCAACHEKPFRQVRDSACLACHKDMAQHSDDPAILDHPAFSGQQCTDCHREHNGTHGVNAQSPTLCTDCHANPDKEFAAARLAPASSFSKAHPEFAPRIAAFDAKTGKFSFAKQRQPPATLREATNLIYPHDVHLNPKGIDSPEGKVVMQCADCHQPDSRGVSFEPVNMEKHCSSCHRLDFDPDDPDRELPHGRPEQIQGVVRDYYYAKALQGGVMDGKAPAVVRERRRPGETLPRDGARAALDWADGRARQTMVDVFERRTCHYCHQVQRSDDPSKPWTVAPVNLQEHALDGSRFDHAAHQAQPCSDCHGADRSKTSADVLLPDLNSCRDCHGDTGSDRQVPSACTLCHAFHIAGSHHFGGPAKGPKPDDAVHGAGSAKPAKAPGAAPKESPK</sequence>
<dbReference type="SMART" id="SM00240">
    <property type="entry name" value="FHA"/>
    <property type="match status" value="1"/>
</dbReference>
<dbReference type="Pfam" id="PF00498">
    <property type="entry name" value="FHA"/>
    <property type="match status" value="1"/>
</dbReference>
<dbReference type="OrthoDB" id="9814800at2"/>
<evidence type="ECO:0000256" key="9">
    <source>
        <dbReference type="SAM" id="Phobius"/>
    </source>
</evidence>
<dbReference type="SUPFAM" id="SSF48695">
    <property type="entry name" value="Multiheme cytochromes"/>
    <property type="match status" value="1"/>
</dbReference>
<feature type="domain" description="FHA" evidence="10">
    <location>
        <begin position="27"/>
        <end position="75"/>
    </location>
</feature>
<dbReference type="Proteomes" id="UP000238220">
    <property type="component" value="Unassembled WGS sequence"/>
</dbReference>
<evidence type="ECO:0000313" key="12">
    <source>
        <dbReference type="Proteomes" id="UP000238220"/>
    </source>
</evidence>
<evidence type="ECO:0000259" key="10">
    <source>
        <dbReference type="PROSITE" id="PS50006"/>
    </source>
</evidence>
<dbReference type="CDD" id="cd00060">
    <property type="entry name" value="FHA"/>
    <property type="match status" value="1"/>
</dbReference>
<dbReference type="PANTHER" id="PTHR39425">
    <property type="entry name" value="LIPOPROTEIN CYTOCHROME C"/>
    <property type="match status" value="1"/>
</dbReference>
<keyword evidence="12" id="KW-1185">Reference proteome</keyword>
<keyword evidence="7" id="KW-0408">Iron</keyword>
<proteinExistence type="predicted"/>
<dbReference type="AlphaFoldDB" id="A0A2S5TG13"/>
<feature type="transmembrane region" description="Helical" evidence="9">
    <location>
        <begin position="138"/>
        <end position="158"/>
    </location>
</feature>
<reference evidence="11 12" key="1">
    <citation type="submission" date="2018-02" db="EMBL/GenBank/DDBJ databases">
        <title>Genome sequencing of Solimonas sp. HR-BB.</title>
        <authorList>
            <person name="Lee Y."/>
            <person name="Jeon C.O."/>
        </authorList>
    </citation>
    <scope>NUCLEOTIDE SEQUENCE [LARGE SCALE GENOMIC DNA]</scope>
    <source>
        <strain evidence="11 12">HR-BB</strain>
    </source>
</reference>
<keyword evidence="9" id="KW-1133">Transmembrane helix</keyword>
<keyword evidence="5" id="KW-0479">Metal-binding</keyword>
<dbReference type="RefSeq" id="WP_104230403.1">
    <property type="nucleotide sequence ID" value="NZ_PSNW01000005.1"/>
</dbReference>
<comment type="subcellular location">
    <subcellularLocation>
        <location evidence="2">Cell envelope</location>
    </subcellularLocation>
</comment>
<dbReference type="PROSITE" id="PS50006">
    <property type="entry name" value="FHA_DOMAIN"/>
    <property type="match status" value="1"/>
</dbReference>
<gene>
    <name evidence="11" type="ORF">C3942_10845</name>
</gene>
<dbReference type="CDD" id="cd08168">
    <property type="entry name" value="Cytochrom_C3"/>
    <property type="match status" value="2"/>
</dbReference>
<dbReference type="InterPro" id="IPR008984">
    <property type="entry name" value="SMAD_FHA_dom_sf"/>
</dbReference>
<evidence type="ECO:0000256" key="3">
    <source>
        <dbReference type="ARBA" id="ARBA00022448"/>
    </source>
</evidence>
<dbReference type="Gene3D" id="3.90.10.10">
    <property type="entry name" value="Cytochrome C3"/>
    <property type="match status" value="2"/>
</dbReference>
<keyword evidence="9" id="KW-0472">Membrane</keyword>
<evidence type="ECO:0000256" key="6">
    <source>
        <dbReference type="ARBA" id="ARBA00022982"/>
    </source>
</evidence>
<comment type="caution">
    <text evidence="11">The sequence shown here is derived from an EMBL/GenBank/DDBJ whole genome shotgun (WGS) entry which is preliminary data.</text>
</comment>
<accession>A0A2S5TG13</accession>
<evidence type="ECO:0000256" key="8">
    <source>
        <dbReference type="SAM" id="MobiDB-lite"/>
    </source>
</evidence>
<dbReference type="Pfam" id="PF14537">
    <property type="entry name" value="Cytochrom_c3_2"/>
    <property type="match status" value="1"/>
</dbReference>
<evidence type="ECO:0000313" key="11">
    <source>
        <dbReference type="EMBL" id="PPE73889.1"/>
    </source>
</evidence>
<keyword evidence="6" id="KW-0249">Electron transport</keyword>
<keyword evidence="3" id="KW-0813">Transport</keyword>
<feature type="compositionally biased region" description="Low complexity" evidence="8">
    <location>
        <begin position="575"/>
        <end position="594"/>
    </location>
</feature>
<organism evidence="11 12">
    <name type="scientific">Solimonas fluminis</name>
    <dbReference type="NCBI Taxonomy" id="2086571"/>
    <lineage>
        <taxon>Bacteria</taxon>
        <taxon>Pseudomonadati</taxon>
        <taxon>Pseudomonadota</taxon>
        <taxon>Gammaproteobacteria</taxon>
        <taxon>Nevskiales</taxon>
        <taxon>Nevskiaceae</taxon>
        <taxon>Solimonas</taxon>
    </lineage>
</organism>
<evidence type="ECO:0000256" key="1">
    <source>
        <dbReference type="ARBA" id="ARBA00001926"/>
    </source>
</evidence>
<evidence type="ECO:0000256" key="7">
    <source>
        <dbReference type="ARBA" id="ARBA00023004"/>
    </source>
</evidence>
<evidence type="ECO:0000256" key="5">
    <source>
        <dbReference type="ARBA" id="ARBA00022723"/>
    </source>
</evidence>
<feature type="region of interest" description="Disordered" evidence="8">
    <location>
        <begin position="560"/>
        <end position="594"/>
    </location>
</feature>
<name>A0A2S5TG13_9GAMM</name>
<evidence type="ECO:0000256" key="2">
    <source>
        <dbReference type="ARBA" id="ARBA00004196"/>
    </source>
</evidence>
<dbReference type="InterPro" id="IPR000253">
    <property type="entry name" value="FHA_dom"/>
</dbReference>
<keyword evidence="9" id="KW-0812">Transmembrane</keyword>
<dbReference type="InterPro" id="IPR036280">
    <property type="entry name" value="Multihaem_cyt_sf"/>
</dbReference>
<dbReference type="SUPFAM" id="SSF49879">
    <property type="entry name" value="SMAD/FHA domain"/>
    <property type="match status" value="1"/>
</dbReference>
<dbReference type="InterPro" id="IPR012286">
    <property type="entry name" value="Tetrahaem_cytochrome"/>
</dbReference>
<comment type="cofactor">
    <cofactor evidence="1">
        <name>heme c</name>
        <dbReference type="ChEBI" id="CHEBI:61717"/>
    </cofactor>
</comment>
<dbReference type="GO" id="GO:0030313">
    <property type="term" value="C:cell envelope"/>
    <property type="evidence" value="ECO:0007669"/>
    <property type="project" value="UniProtKB-SubCell"/>
</dbReference>
<protein>
    <recommendedName>
        <fullName evidence="10">FHA domain-containing protein</fullName>
    </recommendedName>
</protein>
<dbReference type="Gene3D" id="2.60.200.20">
    <property type="match status" value="1"/>
</dbReference>
<dbReference type="EMBL" id="PSNW01000005">
    <property type="protein sequence ID" value="PPE73889.1"/>
    <property type="molecule type" value="Genomic_DNA"/>
</dbReference>
<keyword evidence="4" id="KW-0349">Heme</keyword>